<accession>A0ACB9PLS4</accession>
<protein>
    <submittedName>
        <fullName evidence="1">Uncharacterized protein</fullName>
    </submittedName>
</protein>
<evidence type="ECO:0000313" key="1">
    <source>
        <dbReference type="EMBL" id="KAI4349799.1"/>
    </source>
</evidence>
<dbReference type="Proteomes" id="UP000828941">
    <property type="component" value="Chromosome 4"/>
</dbReference>
<dbReference type="EMBL" id="CM039429">
    <property type="protein sequence ID" value="KAI4349799.1"/>
    <property type="molecule type" value="Genomic_DNA"/>
</dbReference>
<keyword evidence="2" id="KW-1185">Reference proteome</keyword>
<sequence>MDSRTLGGCLYFVTFIDDYSRKVWVFALKSKDQVLDVFKHFHASVERETSRKLKCIRADNGGEYRGPFERYCKDHGIKLEKTVPKTPQQNGVAERMNITITERIRCMLSHAKLPKAFWGEAMRTAVDLINLSPSVPLSGDIPERVWKGKDVSYKHLRVFGCRAFVHIPRDERFKLDGKSKQCIFLGYGNEEFGYRLWDPVNKKIVRSRDVIFFEDQTIEDIEKEDKPKPIARNDSVYEPELPARDVNDGGDANINGENRENNFLPQADVNVLAEPVPLEPIPPINTELRRSVRQSHPSQKYPPHEYVLLTDGGESERYEEALEHKHKDKWLIAMQEEMQSLQENHTFELVKLPQGKKALKNKWVFKVKTNENSSQPRYKARLVVKGFNQKKGIDYEEIFSPVVKMSSIRVVLGLAASLNLEVEQLDVKTAFLHGDLEEEIYMEQPEGFAAKGEEDLVCRLKKSLYGLKQAPRQWYKKFDTFMVDHRYTKTSSDHCVFMKKFSNGEFIILLLYVDDMLIIGHDTKEIGDLKKELSKSFAMKDLGAAKQILGMKIIRNRKNGKLWLSQQKYIEKVLERFNMGNAKPVGTPLAGHFKLSKKQCLTGKIGREEMEKVLYASIVGSLMYAMVCTRPDIAHAVGVVSRYLSNPGKEHWQAVKWILRYLRGTSRFCLCFGAGKPVLDGYTDADMAGDVDSRKSTSGYMMTFAGGAMSWQSKLQKCVALSSTEAEYIAIIEAGKELLWMKRFLQKLDLNQERYVVHSDSQSAIHLSKNLTFHSRSKHIEVRYHWIRDALERKQFSLEKIHTDDNGSDMMTKTLPMGKFATCKMKAGMVEYGPISS</sequence>
<gene>
    <name evidence="1" type="ORF">L6164_010354</name>
</gene>
<evidence type="ECO:0000313" key="2">
    <source>
        <dbReference type="Proteomes" id="UP000828941"/>
    </source>
</evidence>
<name>A0ACB9PLS4_BAUVA</name>
<organism evidence="1 2">
    <name type="scientific">Bauhinia variegata</name>
    <name type="common">Purple orchid tree</name>
    <name type="synonym">Phanera variegata</name>
    <dbReference type="NCBI Taxonomy" id="167791"/>
    <lineage>
        <taxon>Eukaryota</taxon>
        <taxon>Viridiplantae</taxon>
        <taxon>Streptophyta</taxon>
        <taxon>Embryophyta</taxon>
        <taxon>Tracheophyta</taxon>
        <taxon>Spermatophyta</taxon>
        <taxon>Magnoliopsida</taxon>
        <taxon>eudicotyledons</taxon>
        <taxon>Gunneridae</taxon>
        <taxon>Pentapetalae</taxon>
        <taxon>rosids</taxon>
        <taxon>fabids</taxon>
        <taxon>Fabales</taxon>
        <taxon>Fabaceae</taxon>
        <taxon>Cercidoideae</taxon>
        <taxon>Cercideae</taxon>
        <taxon>Bauhiniinae</taxon>
        <taxon>Bauhinia</taxon>
    </lineage>
</organism>
<reference evidence="1 2" key="1">
    <citation type="journal article" date="2022" name="DNA Res.">
        <title>Chromosomal-level genome assembly of the orchid tree Bauhinia variegata (Leguminosae; Cercidoideae) supports the allotetraploid origin hypothesis of Bauhinia.</title>
        <authorList>
            <person name="Zhong Y."/>
            <person name="Chen Y."/>
            <person name="Zheng D."/>
            <person name="Pang J."/>
            <person name="Liu Y."/>
            <person name="Luo S."/>
            <person name="Meng S."/>
            <person name="Qian L."/>
            <person name="Wei D."/>
            <person name="Dai S."/>
            <person name="Zhou R."/>
        </authorList>
    </citation>
    <scope>NUCLEOTIDE SEQUENCE [LARGE SCALE GENOMIC DNA]</scope>
    <source>
        <strain evidence="1">BV-YZ2020</strain>
    </source>
</reference>
<comment type="caution">
    <text evidence="1">The sequence shown here is derived from an EMBL/GenBank/DDBJ whole genome shotgun (WGS) entry which is preliminary data.</text>
</comment>
<proteinExistence type="predicted"/>